<protein>
    <submittedName>
        <fullName evidence="4">Uncharacterized protein</fullName>
    </submittedName>
</protein>
<dbReference type="InterPro" id="IPR050498">
    <property type="entry name" value="Ycf3"/>
</dbReference>
<dbReference type="PROSITE" id="PS50005">
    <property type="entry name" value="TPR"/>
    <property type="match status" value="1"/>
</dbReference>
<comment type="caution">
    <text evidence="4">The sequence shown here is derived from an EMBL/GenBank/DDBJ whole genome shotgun (WGS) entry which is preliminary data.</text>
</comment>
<feature type="repeat" description="TPR" evidence="3">
    <location>
        <begin position="86"/>
        <end position="119"/>
    </location>
</feature>
<dbReference type="Gene3D" id="1.25.40.10">
    <property type="entry name" value="Tetratricopeptide repeat domain"/>
    <property type="match status" value="1"/>
</dbReference>
<dbReference type="PROSITE" id="PS51257">
    <property type="entry name" value="PROKAR_LIPOPROTEIN"/>
    <property type="match status" value="1"/>
</dbReference>
<accession>A0A370DHM0</accession>
<dbReference type="PANTHER" id="PTHR44858:SF1">
    <property type="entry name" value="UDP-N-ACETYLGLUCOSAMINE--PEPTIDE N-ACETYLGLUCOSAMINYLTRANSFERASE SPINDLY-RELATED"/>
    <property type="match status" value="1"/>
</dbReference>
<evidence type="ECO:0000313" key="4">
    <source>
        <dbReference type="EMBL" id="RDH83854.1"/>
    </source>
</evidence>
<name>A0A370DHM0_9GAMM</name>
<dbReference type="InterPro" id="IPR019734">
    <property type="entry name" value="TPR_rpt"/>
</dbReference>
<reference evidence="4 5" key="1">
    <citation type="journal article" date="2018" name="ISME J.">
        <title>Endosymbiont genomes yield clues of tubeworm success.</title>
        <authorList>
            <person name="Li Y."/>
            <person name="Liles M.R."/>
            <person name="Halanych K.M."/>
        </authorList>
    </citation>
    <scope>NUCLEOTIDE SEQUENCE [LARGE SCALE GENOMIC DNA]</scope>
    <source>
        <strain evidence="4">A1464</strain>
    </source>
</reference>
<dbReference type="SMART" id="SM00028">
    <property type="entry name" value="TPR"/>
    <property type="match status" value="2"/>
</dbReference>
<gene>
    <name evidence="4" type="ORF">DIZ80_06885</name>
</gene>
<dbReference type="PANTHER" id="PTHR44858">
    <property type="entry name" value="TETRATRICOPEPTIDE REPEAT PROTEIN 6"/>
    <property type="match status" value="1"/>
</dbReference>
<keyword evidence="2 3" id="KW-0802">TPR repeat</keyword>
<dbReference type="Pfam" id="PF13181">
    <property type="entry name" value="TPR_8"/>
    <property type="match status" value="1"/>
</dbReference>
<evidence type="ECO:0000313" key="5">
    <source>
        <dbReference type="Proteomes" id="UP000254266"/>
    </source>
</evidence>
<dbReference type="AlphaFoldDB" id="A0A370DHM0"/>
<keyword evidence="1" id="KW-0677">Repeat</keyword>
<evidence type="ECO:0000256" key="2">
    <source>
        <dbReference type="ARBA" id="ARBA00022803"/>
    </source>
</evidence>
<keyword evidence="5" id="KW-1185">Reference proteome</keyword>
<dbReference type="Proteomes" id="UP000254266">
    <property type="component" value="Unassembled WGS sequence"/>
</dbReference>
<dbReference type="InterPro" id="IPR011990">
    <property type="entry name" value="TPR-like_helical_dom_sf"/>
</dbReference>
<dbReference type="Pfam" id="PF07719">
    <property type="entry name" value="TPR_2"/>
    <property type="match status" value="1"/>
</dbReference>
<dbReference type="SUPFAM" id="SSF48452">
    <property type="entry name" value="TPR-like"/>
    <property type="match status" value="1"/>
</dbReference>
<dbReference type="InterPro" id="IPR013105">
    <property type="entry name" value="TPR_2"/>
</dbReference>
<organism evidence="4 5">
    <name type="scientific">endosymbiont of Galathealinum brachiosum</name>
    <dbReference type="NCBI Taxonomy" id="2200906"/>
    <lineage>
        <taxon>Bacteria</taxon>
        <taxon>Pseudomonadati</taxon>
        <taxon>Pseudomonadota</taxon>
        <taxon>Gammaproteobacteria</taxon>
        <taxon>sulfur-oxidizing symbionts</taxon>
    </lineage>
</organism>
<evidence type="ECO:0000256" key="1">
    <source>
        <dbReference type="ARBA" id="ARBA00022737"/>
    </source>
</evidence>
<evidence type="ECO:0000256" key="3">
    <source>
        <dbReference type="PROSITE-ProRule" id="PRU00339"/>
    </source>
</evidence>
<proteinExistence type="predicted"/>
<sequence>MVLLKAIADSSLVRVLTILSILSLASCSQEQVKSDKQTQTDITTNKSVSKADREKYRDGITALYNNDLTNAQRIFNEFIRNKPQLAGAYTNLALVHFKKKEYDKSIKLVNKALKLNNKQTQALNLRAQLYVIDGKIHKAKDDYLLAIQIKPEYTIAQYNLALLYDIYLQEIELAIKHYKLYMSLLKKPDEATKEWITHLEGTLKND</sequence>
<dbReference type="EMBL" id="QFXC01000008">
    <property type="protein sequence ID" value="RDH83854.1"/>
    <property type="molecule type" value="Genomic_DNA"/>
</dbReference>